<organism evidence="2 3">
    <name type="scientific">Ladona fulva</name>
    <name type="common">Scarce chaser dragonfly</name>
    <name type="synonym">Libellula fulva</name>
    <dbReference type="NCBI Taxonomy" id="123851"/>
    <lineage>
        <taxon>Eukaryota</taxon>
        <taxon>Metazoa</taxon>
        <taxon>Ecdysozoa</taxon>
        <taxon>Arthropoda</taxon>
        <taxon>Hexapoda</taxon>
        <taxon>Insecta</taxon>
        <taxon>Pterygota</taxon>
        <taxon>Palaeoptera</taxon>
        <taxon>Odonata</taxon>
        <taxon>Epiprocta</taxon>
        <taxon>Anisoptera</taxon>
        <taxon>Libelluloidea</taxon>
        <taxon>Libellulidae</taxon>
        <taxon>Ladona</taxon>
    </lineage>
</organism>
<proteinExistence type="predicted"/>
<dbReference type="AlphaFoldDB" id="A0A8K0K922"/>
<keyword evidence="3" id="KW-1185">Reference proteome</keyword>
<evidence type="ECO:0000259" key="1">
    <source>
        <dbReference type="PROSITE" id="PS50835"/>
    </source>
</evidence>
<dbReference type="Proteomes" id="UP000792457">
    <property type="component" value="Unassembled WGS sequence"/>
</dbReference>
<dbReference type="InterPro" id="IPR013783">
    <property type="entry name" value="Ig-like_fold"/>
</dbReference>
<protein>
    <recommendedName>
        <fullName evidence="1">Ig-like domain-containing protein</fullName>
    </recommendedName>
</protein>
<evidence type="ECO:0000313" key="2">
    <source>
        <dbReference type="EMBL" id="KAG8228133.1"/>
    </source>
</evidence>
<dbReference type="Pfam" id="PF13927">
    <property type="entry name" value="Ig_3"/>
    <property type="match status" value="1"/>
</dbReference>
<sequence>MPMVSLKMGSSLNPNDIKEGDDVYFECNIKANPKAYKLAWYHEGKEMFHNVSAGVILSDQSLVLQGVTRNSAGDYTCLAANSEGKGSSNPVTLRVMCE</sequence>
<reference evidence="2" key="2">
    <citation type="submission" date="2017-10" db="EMBL/GenBank/DDBJ databases">
        <title>Ladona fulva Genome sequencing and assembly.</title>
        <authorList>
            <person name="Murali S."/>
            <person name="Richards S."/>
            <person name="Bandaranaike D."/>
            <person name="Bellair M."/>
            <person name="Blankenburg K."/>
            <person name="Chao H."/>
            <person name="Dinh H."/>
            <person name="Doddapaneni H."/>
            <person name="Dugan-Rocha S."/>
            <person name="Elkadiri S."/>
            <person name="Gnanaolivu R."/>
            <person name="Hernandez B."/>
            <person name="Skinner E."/>
            <person name="Javaid M."/>
            <person name="Lee S."/>
            <person name="Li M."/>
            <person name="Ming W."/>
            <person name="Munidasa M."/>
            <person name="Muniz J."/>
            <person name="Nguyen L."/>
            <person name="Hughes D."/>
            <person name="Osuji N."/>
            <person name="Pu L.-L."/>
            <person name="Puazo M."/>
            <person name="Qu C."/>
            <person name="Quiroz J."/>
            <person name="Raj R."/>
            <person name="Weissenberger G."/>
            <person name="Xin Y."/>
            <person name="Zou X."/>
            <person name="Han Y."/>
            <person name="Worley K."/>
            <person name="Muzny D."/>
            <person name="Gibbs R."/>
        </authorList>
    </citation>
    <scope>NUCLEOTIDE SEQUENCE</scope>
    <source>
        <strain evidence="2">Sampled in the wild</strain>
    </source>
</reference>
<comment type="caution">
    <text evidence="2">The sequence shown here is derived from an EMBL/GenBank/DDBJ whole genome shotgun (WGS) entry which is preliminary data.</text>
</comment>
<dbReference type="InterPro" id="IPR036179">
    <property type="entry name" value="Ig-like_dom_sf"/>
</dbReference>
<dbReference type="SMART" id="SM00409">
    <property type="entry name" value="IG"/>
    <property type="match status" value="1"/>
</dbReference>
<dbReference type="EMBL" id="KZ308359">
    <property type="protein sequence ID" value="KAG8228133.1"/>
    <property type="molecule type" value="Genomic_DNA"/>
</dbReference>
<dbReference type="SUPFAM" id="SSF48726">
    <property type="entry name" value="Immunoglobulin"/>
    <property type="match status" value="1"/>
</dbReference>
<gene>
    <name evidence="2" type="ORF">J437_LFUL000135</name>
</gene>
<feature type="domain" description="Ig-like" evidence="1">
    <location>
        <begin position="2"/>
        <end position="92"/>
    </location>
</feature>
<evidence type="ECO:0000313" key="3">
    <source>
        <dbReference type="Proteomes" id="UP000792457"/>
    </source>
</evidence>
<dbReference type="SMART" id="SM00408">
    <property type="entry name" value="IGc2"/>
    <property type="match status" value="1"/>
</dbReference>
<reference evidence="2" key="1">
    <citation type="submission" date="2013-04" db="EMBL/GenBank/DDBJ databases">
        <authorList>
            <person name="Qu J."/>
            <person name="Murali S.C."/>
            <person name="Bandaranaike D."/>
            <person name="Bellair M."/>
            <person name="Blankenburg K."/>
            <person name="Chao H."/>
            <person name="Dinh H."/>
            <person name="Doddapaneni H."/>
            <person name="Downs B."/>
            <person name="Dugan-Rocha S."/>
            <person name="Elkadiri S."/>
            <person name="Gnanaolivu R.D."/>
            <person name="Hernandez B."/>
            <person name="Javaid M."/>
            <person name="Jayaseelan J.C."/>
            <person name="Lee S."/>
            <person name="Li M."/>
            <person name="Ming W."/>
            <person name="Munidasa M."/>
            <person name="Muniz J."/>
            <person name="Nguyen L."/>
            <person name="Ongeri F."/>
            <person name="Osuji N."/>
            <person name="Pu L.-L."/>
            <person name="Puazo M."/>
            <person name="Qu C."/>
            <person name="Quiroz J."/>
            <person name="Raj R."/>
            <person name="Weissenberger G."/>
            <person name="Xin Y."/>
            <person name="Zou X."/>
            <person name="Han Y."/>
            <person name="Richards S."/>
            <person name="Worley K."/>
            <person name="Muzny D."/>
            <person name="Gibbs R."/>
        </authorList>
    </citation>
    <scope>NUCLEOTIDE SEQUENCE</scope>
    <source>
        <strain evidence="2">Sampled in the wild</strain>
    </source>
</reference>
<dbReference type="PANTHER" id="PTHR23278">
    <property type="entry name" value="SIDESTEP PROTEIN"/>
    <property type="match status" value="1"/>
</dbReference>
<name>A0A8K0K922_LADFU</name>
<dbReference type="InterPro" id="IPR007110">
    <property type="entry name" value="Ig-like_dom"/>
</dbReference>
<dbReference type="OrthoDB" id="5843397at2759"/>
<dbReference type="PANTHER" id="PTHR23278:SF28">
    <property type="entry name" value="SIDESTEP IV, ISOFORM C"/>
    <property type="match status" value="1"/>
</dbReference>
<dbReference type="InterPro" id="IPR003598">
    <property type="entry name" value="Ig_sub2"/>
</dbReference>
<dbReference type="Gene3D" id="2.60.40.10">
    <property type="entry name" value="Immunoglobulins"/>
    <property type="match status" value="1"/>
</dbReference>
<dbReference type="InterPro" id="IPR003599">
    <property type="entry name" value="Ig_sub"/>
</dbReference>
<accession>A0A8K0K922</accession>
<dbReference type="PROSITE" id="PS50835">
    <property type="entry name" value="IG_LIKE"/>
    <property type="match status" value="1"/>
</dbReference>